<accession>A0A174M8F1</accession>
<sequence>MAMNMTNMTCHRDFFVYPIICFIFVVQYPYKKGVSYD</sequence>
<evidence type="ECO:0000256" key="1">
    <source>
        <dbReference type="SAM" id="Phobius"/>
    </source>
</evidence>
<reference evidence="2 3" key="1">
    <citation type="submission" date="2015-09" db="EMBL/GenBank/DDBJ databases">
        <authorList>
            <consortium name="Pathogen Informatics"/>
        </authorList>
    </citation>
    <scope>NUCLEOTIDE SEQUENCE [LARGE SCALE GENOMIC DNA]</scope>
    <source>
        <strain evidence="2 3">2789STDY5834945</strain>
    </source>
</reference>
<gene>
    <name evidence="2" type="ORF">ERS852557_00164</name>
</gene>
<keyword evidence="1" id="KW-0812">Transmembrane</keyword>
<evidence type="ECO:0000313" key="2">
    <source>
        <dbReference type="EMBL" id="CUP30438.1"/>
    </source>
</evidence>
<feature type="transmembrane region" description="Helical" evidence="1">
    <location>
        <begin position="12"/>
        <end position="30"/>
    </location>
</feature>
<evidence type="ECO:0000313" key="3">
    <source>
        <dbReference type="Proteomes" id="UP000095541"/>
    </source>
</evidence>
<organism evidence="2 3">
    <name type="scientific">Bacteroides thetaiotaomicron</name>
    <dbReference type="NCBI Taxonomy" id="818"/>
    <lineage>
        <taxon>Bacteria</taxon>
        <taxon>Pseudomonadati</taxon>
        <taxon>Bacteroidota</taxon>
        <taxon>Bacteroidia</taxon>
        <taxon>Bacteroidales</taxon>
        <taxon>Bacteroidaceae</taxon>
        <taxon>Bacteroides</taxon>
    </lineage>
</organism>
<dbReference type="AlphaFoldDB" id="A0A174M8F1"/>
<name>A0A174M8F1_BACT4</name>
<keyword evidence="1" id="KW-1133">Transmembrane helix</keyword>
<dbReference type="EMBL" id="CZBI01000001">
    <property type="protein sequence ID" value="CUP30438.1"/>
    <property type="molecule type" value="Genomic_DNA"/>
</dbReference>
<protein>
    <submittedName>
        <fullName evidence="2">Uncharacterized protein</fullName>
    </submittedName>
</protein>
<proteinExistence type="predicted"/>
<dbReference type="Proteomes" id="UP000095541">
    <property type="component" value="Unassembled WGS sequence"/>
</dbReference>
<keyword evidence="1" id="KW-0472">Membrane</keyword>